<keyword evidence="6" id="KW-0472">Membrane</keyword>
<evidence type="ECO:0000259" key="7">
    <source>
        <dbReference type="Pfam" id="PF23452"/>
    </source>
</evidence>
<accession>A0A2P6U4K9</accession>
<comment type="caution">
    <text evidence="8">The sequence shown here is derived from an EMBL/GenBank/DDBJ whole genome shotgun (WGS) entry which is preliminary data.</text>
</comment>
<dbReference type="InterPro" id="IPR056508">
    <property type="entry name" value="HPAT-like"/>
</dbReference>
<dbReference type="PANTHER" id="PTHR31485:SF17">
    <property type="match status" value="1"/>
</dbReference>
<dbReference type="AlphaFoldDB" id="A0A2P6U4K9"/>
<keyword evidence="4" id="KW-0812">Transmembrane</keyword>
<reference evidence="8 9" key="1">
    <citation type="journal article" date="2018" name="Plant J.">
        <title>Genome sequences of Chlorella sorokiniana UTEX 1602 and Micractinium conductrix SAG 241.80: implications to maltose excretion by a green alga.</title>
        <authorList>
            <person name="Arriola M.B."/>
            <person name="Velmurugan N."/>
            <person name="Zhang Y."/>
            <person name="Plunkett M.H."/>
            <person name="Hondzo H."/>
            <person name="Barney B.M."/>
        </authorList>
    </citation>
    <scope>NUCLEOTIDE SEQUENCE [LARGE SCALE GENOMIC DNA]</scope>
    <source>
        <strain evidence="9">UTEX 1602</strain>
    </source>
</reference>
<keyword evidence="9" id="KW-1185">Reference proteome</keyword>
<dbReference type="InterPro" id="IPR044845">
    <property type="entry name" value="HPAT/SRGT1-like"/>
</dbReference>
<feature type="domain" description="Hydroxyproline O-arabinosyltransferase-like" evidence="7">
    <location>
        <begin position="7"/>
        <end position="268"/>
    </location>
</feature>
<keyword evidence="5" id="KW-1133">Transmembrane helix</keyword>
<evidence type="ECO:0000313" key="8">
    <source>
        <dbReference type="EMBL" id="PRW61248.1"/>
    </source>
</evidence>
<dbReference type="GO" id="GO:0016020">
    <property type="term" value="C:membrane"/>
    <property type="evidence" value="ECO:0007669"/>
    <property type="project" value="UniProtKB-SubCell"/>
</dbReference>
<evidence type="ECO:0000313" key="9">
    <source>
        <dbReference type="Proteomes" id="UP000239899"/>
    </source>
</evidence>
<dbReference type="Proteomes" id="UP000239899">
    <property type="component" value="Unassembled WGS sequence"/>
</dbReference>
<sequence>MNRQTLVLFGTYRLVRRMPGGEAMAALTRILHRSQDDELSSFVPTYRVDPLRAACDTGACPYPAGDRPNAVRQFMEAAKREPALVKAPLLLLVETDFIILRPLQGIPAAGSLARPIGFRYLNMDPPAFPAVMRRLYPPGFGPLSDLQPTGPSPVLARLDQWLTVADRWEGFTTQLEADADAKSVLGHMREMYAFVAAAAVARFKLDLQSPPNSILMVQPPVHDEMGQAAMMHYTWASRLVWPNGTDAWRFEKREHTQQQQVDEMPLVPLPPPFQKGAWITPSAAAPAGRNTTRALYDMLVLMAETMNRGIEEVGGARWREVLGRSHDAG</sequence>
<name>A0A2P6U4K9_CHLSO</name>
<dbReference type="OrthoDB" id="2016014at2759"/>
<evidence type="ECO:0000256" key="6">
    <source>
        <dbReference type="ARBA" id="ARBA00023136"/>
    </source>
</evidence>
<evidence type="ECO:0000256" key="2">
    <source>
        <dbReference type="ARBA" id="ARBA00022676"/>
    </source>
</evidence>
<evidence type="ECO:0000256" key="5">
    <source>
        <dbReference type="ARBA" id="ARBA00022989"/>
    </source>
</evidence>
<gene>
    <name evidence="8" type="ORF">C2E21_0100</name>
</gene>
<organism evidence="8 9">
    <name type="scientific">Chlorella sorokiniana</name>
    <name type="common">Freshwater green alga</name>
    <dbReference type="NCBI Taxonomy" id="3076"/>
    <lineage>
        <taxon>Eukaryota</taxon>
        <taxon>Viridiplantae</taxon>
        <taxon>Chlorophyta</taxon>
        <taxon>core chlorophytes</taxon>
        <taxon>Trebouxiophyceae</taxon>
        <taxon>Chlorellales</taxon>
        <taxon>Chlorellaceae</taxon>
        <taxon>Chlorella clade</taxon>
        <taxon>Chlorella</taxon>
    </lineage>
</organism>
<keyword evidence="3" id="KW-0808">Transferase</keyword>
<evidence type="ECO:0000256" key="4">
    <source>
        <dbReference type="ARBA" id="ARBA00022692"/>
    </source>
</evidence>
<dbReference type="PANTHER" id="PTHR31485">
    <property type="entry name" value="PEPTIDYL SERINE ALPHA-GALACTOSYLTRANSFERASE"/>
    <property type="match status" value="1"/>
</dbReference>
<protein>
    <recommendedName>
        <fullName evidence="7">Hydroxyproline O-arabinosyltransferase-like domain-containing protein</fullName>
    </recommendedName>
</protein>
<keyword evidence="2" id="KW-0328">Glycosyltransferase</keyword>
<evidence type="ECO:0000256" key="1">
    <source>
        <dbReference type="ARBA" id="ARBA00004167"/>
    </source>
</evidence>
<dbReference type="EMBL" id="LHPG02000001">
    <property type="protein sequence ID" value="PRW61248.1"/>
    <property type="molecule type" value="Genomic_DNA"/>
</dbReference>
<proteinExistence type="predicted"/>
<dbReference type="Pfam" id="PF23452">
    <property type="entry name" value="HPAT"/>
    <property type="match status" value="1"/>
</dbReference>
<evidence type="ECO:0000256" key="3">
    <source>
        <dbReference type="ARBA" id="ARBA00022679"/>
    </source>
</evidence>
<dbReference type="GO" id="GO:0016757">
    <property type="term" value="F:glycosyltransferase activity"/>
    <property type="evidence" value="ECO:0007669"/>
    <property type="project" value="UniProtKB-KW"/>
</dbReference>
<comment type="subcellular location">
    <subcellularLocation>
        <location evidence="1">Membrane</location>
        <topology evidence="1">Single-pass membrane protein</topology>
    </subcellularLocation>
</comment>